<accession>A0A915J3Z7</accession>
<sequence>MWAKGKYEIATSSLVGNVYLQTESELKTFALHAITYSESTGIQTSKKFDIATNKCKEYW</sequence>
<evidence type="ECO:0000313" key="1">
    <source>
        <dbReference type="Proteomes" id="UP000887565"/>
    </source>
</evidence>
<dbReference type="AlphaFoldDB" id="A0A915J3Z7"/>
<dbReference type="WBParaSite" id="nRc.2.0.1.t20860-RA">
    <property type="protein sequence ID" value="nRc.2.0.1.t20860-RA"/>
    <property type="gene ID" value="nRc.2.0.1.g20860"/>
</dbReference>
<proteinExistence type="predicted"/>
<name>A0A915J3Z7_ROMCU</name>
<keyword evidence="1" id="KW-1185">Reference proteome</keyword>
<organism evidence="1 2">
    <name type="scientific">Romanomermis culicivorax</name>
    <name type="common">Nematode worm</name>
    <dbReference type="NCBI Taxonomy" id="13658"/>
    <lineage>
        <taxon>Eukaryota</taxon>
        <taxon>Metazoa</taxon>
        <taxon>Ecdysozoa</taxon>
        <taxon>Nematoda</taxon>
        <taxon>Enoplea</taxon>
        <taxon>Dorylaimia</taxon>
        <taxon>Mermithida</taxon>
        <taxon>Mermithoidea</taxon>
        <taxon>Mermithidae</taxon>
        <taxon>Romanomermis</taxon>
    </lineage>
</organism>
<protein>
    <submittedName>
        <fullName evidence="2">Uncharacterized protein</fullName>
    </submittedName>
</protein>
<evidence type="ECO:0000313" key="2">
    <source>
        <dbReference type="WBParaSite" id="nRc.2.0.1.t20860-RA"/>
    </source>
</evidence>
<reference evidence="2" key="1">
    <citation type="submission" date="2022-11" db="UniProtKB">
        <authorList>
            <consortium name="WormBaseParasite"/>
        </authorList>
    </citation>
    <scope>IDENTIFICATION</scope>
</reference>
<dbReference type="Proteomes" id="UP000887565">
    <property type="component" value="Unplaced"/>
</dbReference>